<evidence type="ECO:0008006" key="3">
    <source>
        <dbReference type="Google" id="ProtNLM"/>
    </source>
</evidence>
<dbReference type="Proteomes" id="UP000295293">
    <property type="component" value="Unassembled WGS sequence"/>
</dbReference>
<sequence length="210" mass="22886">MTSLLSTDPLLSAVAAFPRPLLLTEKDVAALLRCSTRLLQQWRADGVSPPAWMALGPKLVRYPAAALIAWIDGGAGTSKAPRSIAATTVAPVTDGLFAPDWAGAGFDEPPFRGGRRPKVRRTSFMGLLSTGLPDEEWLFVVRSASGRPIEFVESLQHDRSDDDEVVWLRLDEYLEASARAAAHAAASSFQTVLEESMPDAEPNRYRREPL</sequence>
<organism evidence="1 2">
    <name type="scientific">Tahibacter aquaticus</name>
    <dbReference type="NCBI Taxonomy" id="520092"/>
    <lineage>
        <taxon>Bacteria</taxon>
        <taxon>Pseudomonadati</taxon>
        <taxon>Pseudomonadota</taxon>
        <taxon>Gammaproteobacteria</taxon>
        <taxon>Lysobacterales</taxon>
        <taxon>Rhodanobacteraceae</taxon>
        <taxon>Tahibacter</taxon>
    </lineage>
</organism>
<evidence type="ECO:0000313" key="2">
    <source>
        <dbReference type="Proteomes" id="UP000295293"/>
    </source>
</evidence>
<name>A0A4R6YR87_9GAMM</name>
<keyword evidence="2" id="KW-1185">Reference proteome</keyword>
<dbReference type="RefSeq" id="WP_133820416.1">
    <property type="nucleotide sequence ID" value="NZ_SNZH01000013.1"/>
</dbReference>
<comment type="caution">
    <text evidence="1">The sequence shown here is derived from an EMBL/GenBank/DDBJ whole genome shotgun (WGS) entry which is preliminary data.</text>
</comment>
<reference evidence="1 2" key="1">
    <citation type="submission" date="2019-03" db="EMBL/GenBank/DDBJ databases">
        <title>Genomic Encyclopedia of Type Strains, Phase IV (KMG-IV): sequencing the most valuable type-strain genomes for metagenomic binning, comparative biology and taxonomic classification.</title>
        <authorList>
            <person name="Goeker M."/>
        </authorList>
    </citation>
    <scope>NUCLEOTIDE SEQUENCE [LARGE SCALE GENOMIC DNA]</scope>
    <source>
        <strain evidence="1 2">DSM 21667</strain>
    </source>
</reference>
<dbReference type="OrthoDB" id="194758at2"/>
<dbReference type="EMBL" id="SNZH01000013">
    <property type="protein sequence ID" value="TDR40468.1"/>
    <property type="molecule type" value="Genomic_DNA"/>
</dbReference>
<protein>
    <recommendedName>
        <fullName evidence="3">Helix-turn-helix protein</fullName>
    </recommendedName>
</protein>
<dbReference type="AlphaFoldDB" id="A0A4R6YR87"/>
<gene>
    <name evidence="1" type="ORF">DFR29_113170</name>
</gene>
<accession>A0A4R6YR87</accession>
<evidence type="ECO:0000313" key="1">
    <source>
        <dbReference type="EMBL" id="TDR40468.1"/>
    </source>
</evidence>
<proteinExistence type="predicted"/>